<reference evidence="5" key="2">
    <citation type="journal article" date="2019" name="Genome Biol. Evol.">
        <title>Day and night: Metabolic profiles and evolutionary relationships of six axenic non-marine cyanobacteria.</title>
        <authorList>
            <person name="Will S.E."/>
            <person name="Henke P."/>
            <person name="Boedeker C."/>
            <person name="Huang S."/>
            <person name="Brinkmann H."/>
            <person name="Rohde M."/>
            <person name="Jarek M."/>
            <person name="Friedl T."/>
            <person name="Seufert S."/>
            <person name="Schumacher M."/>
            <person name="Overmann J."/>
            <person name="Neumann-Schaal M."/>
            <person name="Petersen J."/>
        </authorList>
    </citation>
    <scope>NUCLEOTIDE SEQUENCE [LARGE SCALE GENOMIC DNA]</scope>
    <source>
        <strain evidence="5">PCC 7102</strain>
    </source>
</reference>
<evidence type="ECO:0000256" key="3">
    <source>
        <dbReference type="ARBA" id="ARBA00022679"/>
    </source>
</evidence>
<dbReference type="GO" id="GO:0008168">
    <property type="term" value="F:methyltransferase activity"/>
    <property type="evidence" value="ECO:0007669"/>
    <property type="project" value="UniProtKB-UniRule"/>
</dbReference>
<dbReference type="PANTHER" id="PTHR43619">
    <property type="entry name" value="S-ADENOSYL-L-METHIONINE-DEPENDENT METHYLTRANSFERASE YKTD-RELATED"/>
    <property type="match status" value="1"/>
</dbReference>
<dbReference type="InterPro" id="IPR011610">
    <property type="entry name" value="SAM_mthyl_Trfase_ML2640-like"/>
</dbReference>
<comment type="similarity">
    <text evidence="1 4">Belongs to the UPF0677 family.</text>
</comment>
<dbReference type="Pfam" id="PF04072">
    <property type="entry name" value="LCM"/>
    <property type="match status" value="1"/>
</dbReference>
<dbReference type="GO" id="GO:0032259">
    <property type="term" value="P:methylation"/>
    <property type="evidence" value="ECO:0007669"/>
    <property type="project" value="UniProtKB-KW"/>
</dbReference>
<name>A0A3S1AK62_9CYAN</name>
<dbReference type="OrthoDB" id="9800233at2"/>
<comment type="caution">
    <text evidence="5">The sequence shown here is derived from an EMBL/GenBank/DDBJ whole genome shotgun (WGS) entry which is preliminary data.</text>
</comment>
<dbReference type="EC" id="2.1.1.-" evidence="4"/>
<dbReference type="Gene3D" id="3.40.50.150">
    <property type="entry name" value="Vaccinia Virus protein VP39"/>
    <property type="match status" value="1"/>
</dbReference>
<accession>A0A3S1AK62</accession>
<keyword evidence="2 4" id="KW-0489">Methyltransferase</keyword>
<comment type="function">
    <text evidence="4">Exhibits S-adenosyl-L-methionine-dependent methyltransferase activity.</text>
</comment>
<keyword evidence="6" id="KW-1185">Reference proteome</keyword>
<gene>
    <name evidence="5" type="ORF">DSM106972_094790</name>
</gene>
<evidence type="ECO:0000313" key="6">
    <source>
        <dbReference type="Proteomes" id="UP000271624"/>
    </source>
</evidence>
<proteinExistence type="inferred from homology"/>
<dbReference type="RefSeq" id="WP_127087396.1">
    <property type="nucleotide sequence ID" value="NZ_RSCL01000053.1"/>
</dbReference>
<dbReference type="InterPro" id="IPR029063">
    <property type="entry name" value="SAM-dependent_MTases_sf"/>
</dbReference>
<evidence type="ECO:0000256" key="1">
    <source>
        <dbReference type="ARBA" id="ARBA00008138"/>
    </source>
</evidence>
<evidence type="ECO:0000256" key="4">
    <source>
        <dbReference type="RuleBase" id="RU362030"/>
    </source>
</evidence>
<dbReference type="EMBL" id="RSCL01000053">
    <property type="protein sequence ID" value="RUS93942.1"/>
    <property type="molecule type" value="Genomic_DNA"/>
</dbReference>
<organism evidence="5 6">
    <name type="scientific">Dulcicalothrix desertica PCC 7102</name>
    <dbReference type="NCBI Taxonomy" id="232991"/>
    <lineage>
        <taxon>Bacteria</taxon>
        <taxon>Bacillati</taxon>
        <taxon>Cyanobacteriota</taxon>
        <taxon>Cyanophyceae</taxon>
        <taxon>Nostocales</taxon>
        <taxon>Calotrichaceae</taxon>
        <taxon>Dulcicalothrix</taxon>
    </lineage>
</organism>
<evidence type="ECO:0000256" key="2">
    <source>
        <dbReference type="ARBA" id="ARBA00022603"/>
    </source>
</evidence>
<dbReference type="NCBIfam" id="TIGR00027">
    <property type="entry name" value="mthyl_TIGR00027"/>
    <property type="match status" value="1"/>
</dbReference>
<evidence type="ECO:0000313" key="5">
    <source>
        <dbReference type="EMBL" id="RUS93942.1"/>
    </source>
</evidence>
<keyword evidence="4" id="KW-0949">S-adenosyl-L-methionine</keyword>
<dbReference type="Proteomes" id="UP000271624">
    <property type="component" value="Unassembled WGS sequence"/>
</dbReference>
<protein>
    <recommendedName>
        <fullName evidence="4">S-adenosyl-L-methionine-dependent methyltransferase</fullName>
        <ecNumber evidence="4">2.1.1.-</ecNumber>
    </recommendedName>
</protein>
<reference evidence="5" key="1">
    <citation type="submission" date="2018-12" db="EMBL/GenBank/DDBJ databases">
        <authorList>
            <person name="Will S."/>
            <person name="Neumann-Schaal M."/>
            <person name="Henke P."/>
        </authorList>
    </citation>
    <scope>NUCLEOTIDE SEQUENCE</scope>
    <source>
        <strain evidence="5">PCC 7102</strain>
    </source>
</reference>
<keyword evidence="3 5" id="KW-0808">Transferase</keyword>
<dbReference type="PANTHER" id="PTHR43619:SF2">
    <property type="entry name" value="S-ADENOSYL-L-METHIONINE-DEPENDENT METHYLTRANSFERASES SUPERFAMILY PROTEIN"/>
    <property type="match status" value="1"/>
</dbReference>
<dbReference type="InterPro" id="IPR007213">
    <property type="entry name" value="Ppm1/Ppm2/Tcmp"/>
</dbReference>
<dbReference type="AlphaFoldDB" id="A0A3S1AK62"/>
<dbReference type="SUPFAM" id="SSF53335">
    <property type="entry name" value="S-adenosyl-L-methionine-dependent methyltransferases"/>
    <property type="match status" value="1"/>
</dbReference>
<sequence>MSEINQISVAKDYSKFVPFTARMMAAMRARESIREDRLFDDPFAATLAGSEAFQQVDQQLKKQDQAYVAVRTRFFDDFLSLATARQVVILASGLDSRAYRLPWMGEVDVYELDYVEVLAYKDALLKNTNMYCKHHLIACDLTQSWEEKLLAAGFCPQSPSVWLIEGLLMYLSEAQVHALLQSVSNLSTHGSELGVDLISVKSLEYEPYKGYFRFGCDTPEELLAHYGWQALVTQPGDEGANFGRYVEQSPPREIPNVMRAFLVKAKKQDGQLQ</sequence>